<keyword evidence="3" id="KW-1185">Reference proteome</keyword>
<comment type="caution">
    <text evidence="2">The sequence shown here is derived from an EMBL/GenBank/DDBJ whole genome shotgun (WGS) entry which is preliminary data.</text>
</comment>
<gene>
    <name evidence="2" type="ORF">NDU88_002813</name>
</gene>
<proteinExistence type="predicted"/>
<name>A0AAV7T4R5_PLEWA</name>
<evidence type="ECO:0000313" key="3">
    <source>
        <dbReference type="Proteomes" id="UP001066276"/>
    </source>
</evidence>
<organism evidence="2 3">
    <name type="scientific">Pleurodeles waltl</name>
    <name type="common">Iberian ribbed newt</name>
    <dbReference type="NCBI Taxonomy" id="8319"/>
    <lineage>
        <taxon>Eukaryota</taxon>
        <taxon>Metazoa</taxon>
        <taxon>Chordata</taxon>
        <taxon>Craniata</taxon>
        <taxon>Vertebrata</taxon>
        <taxon>Euteleostomi</taxon>
        <taxon>Amphibia</taxon>
        <taxon>Batrachia</taxon>
        <taxon>Caudata</taxon>
        <taxon>Salamandroidea</taxon>
        <taxon>Salamandridae</taxon>
        <taxon>Pleurodelinae</taxon>
        <taxon>Pleurodeles</taxon>
    </lineage>
</organism>
<dbReference type="AlphaFoldDB" id="A0AAV7T4R5"/>
<evidence type="ECO:0000256" key="1">
    <source>
        <dbReference type="SAM" id="MobiDB-lite"/>
    </source>
</evidence>
<dbReference type="Proteomes" id="UP001066276">
    <property type="component" value="Chromosome 4_1"/>
</dbReference>
<evidence type="ECO:0000313" key="2">
    <source>
        <dbReference type="EMBL" id="KAJ1170942.1"/>
    </source>
</evidence>
<feature type="region of interest" description="Disordered" evidence="1">
    <location>
        <begin position="77"/>
        <end position="97"/>
    </location>
</feature>
<accession>A0AAV7T4R5</accession>
<sequence length="118" mass="12316">MVSSHRYPELSTPVIKKDDPTLPWVRASADFENLPDGCHMLVVTDDFSKYLIKVEPNRAPHVDGQVDVCAAAAPRAAAPAPVRSGRRGQAGPAAGPCAACGVRRGRCGLDAGRASAAP</sequence>
<reference evidence="2" key="1">
    <citation type="journal article" date="2022" name="bioRxiv">
        <title>Sequencing and chromosome-scale assembly of the giantPleurodeles waltlgenome.</title>
        <authorList>
            <person name="Brown T."/>
            <person name="Elewa A."/>
            <person name="Iarovenko S."/>
            <person name="Subramanian E."/>
            <person name="Araus A.J."/>
            <person name="Petzold A."/>
            <person name="Susuki M."/>
            <person name="Suzuki K.-i.T."/>
            <person name="Hayashi T."/>
            <person name="Toyoda A."/>
            <person name="Oliveira C."/>
            <person name="Osipova E."/>
            <person name="Leigh N.D."/>
            <person name="Simon A."/>
            <person name="Yun M.H."/>
        </authorList>
    </citation>
    <scope>NUCLEOTIDE SEQUENCE</scope>
    <source>
        <strain evidence="2">20211129_DDA</strain>
        <tissue evidence="2">Liver</tissue>
    </source>
</reference>
<dbReference type="EMBL" id="JANPWB010000007">
    <property type="protein sequence ID" value="KAJ1170942.1"/>
    <property type="molecule type" value="Genomic_DNA"/>
</dbReference>
<protein>
    <submittedName>
        <fullName evidence="2">Uncharacterized protein</fullName>
    </submittedName>
</protein>